<sequence>MKGRGPKGSEGSHRDARMKESVVDGRDREMKGRERWGAISSSLSLSPAVVPLCTHLSPSIGLLWYCTLLASCLHPSQLTVTHIENCTVALSALTFIQQGPRQENFRRGVGDFGLPPVAQWIEGNGSLQPVKLNLILHVQNAQHVTGLLLKPLLKVCDDSPLLPLAAVSLPDPPFVLVFLLPAVQGDLVLVAESAGRVRGHEVAGGFGADGGQGAGGSGGGLAGQLAELPGATVWRGGHLVSLVEA</sequence>
<feature type="compositionally biased region" description="Basic and acidic residues" evidence="1">
    <location>
        <begin position="10"/>
        <end position="29"/>
    </location>
</feature>
<feature type="region of interest" description="Disordered" evidence="1">
    <location>
        <begin position="1"/>
        <end position="29"/>
    </location>
</feature>
<evidence type="ECO:0000313" key="2">
    <source>
        <dbReference type="EMBL" id="KAG9338811.1"/>
    </source>
</evidence>
<reference evidence="2" key="1">
    <citation type="thesis" date="2021" institute="BYU ScholarsArchive" country="Provo, UT, USA">
        <title>Applications of and Algorithms for Genome Assembly and Genomic Analyses with an Emphasis on Marine Teleosts.</title>
        <authorList>
            <person name="Pickett B.D."/>
        </authorList>
    </citation>
    <scope>NUCLEOTIDE SEQUENCE</scope>
    <source>
        <strain evidence="2">HI-2016</strain>
    </source>
</reference>
<organism evidence="2 3">
    <name type="scientific">Albula glossodonta</name>
    <name type="common">roundjaw bonefish</name>
    <dbReference type="NCBI Taxonomy" id="121402"/>
    <lineage>
        <taxon>Eukaryota</taxon>
        <taxon>Metazoa</taxon>
        <taxon>Chordata</taxon>
        <taxon>Craniata</taxon>
        <taxon>Vertebrata</taxon>
        <taxon>Euteleostomi</taxon>
        <taxon>Actinopterygii</taxon>
        <taxon>Neopterygii</taxon>
        <taxon>Teleostei</taxon>
        <taxon>Albuliformes</taxon>
        <taxon>Albulidae</taxon>
        <taxon>Albula</taxon>
    </lineage>
</organism>
<proteinExistence type="predicted"/>
<dbReference type="Proteomes" id="UP000824540">
    <property type="component" value="Unassembled WGS sequence"/>
</dbReference>
<gene>
    <name evidence="2" type="ORF">JZ751_025248</name>
</gene>
<accession>A0A8T2NIM0</accession>
<keyword evidence="3" id="KW-1185">Reference proteome</keyword>
<evidence type="ECO:0000256" key="1">
    <source>
        <dbReference type="SAM" id="MobiDB-lite"/>
    </source>
</evidence>
<evidence type="ECO:0000313" key="3">
    <source>
        <dbReference type="Proteomes" id="UP000824540"/>
    </source>
</evidence>
<comment type="caution">
    <text evidence="2">The sequence shown here is derived from an EMBL/GenBank/DDBJ whole genome shotgun (WGS) entry which is preliminary data.</text>
</comment>
<dbReference type="EMBL" id="JAFBMS010000061">
    <property type="protein sequence ID" value="KAG9338811.1"/>
    <property type="molecule type" value="Genomic_DNA"/>
</dbReference>
<name>A0A8T2NIM0_9TELE</name>
<protein>
    <submittedName>
        <fullName evidence="2">Uncharacterized protein</fullName>
    </submittedName>
</protein>
<dbReference type="AlphaFoldDB" id="A0A8T2NIM0"/>